<sequence>RFNQHNNIYKCLCRAVHNFAPTSPIIKIHLHRFAENPLVTALTFFFATTGRLQESPLSFQILTQENFEHDHKVH</sequence>
<organism evidence="1 2">
    <name type="scientific">Ceratodon purpureus</name>
    <name type="common">Fire moss</name>
    <name type="synonym">Dicranum purpureum</name>
    <dbReference type="NCBI Taxonomy" id="3225"/>
    <lineage>
        <taxon>Eukaryota</taxon>
        <taxon>Viridiplantae</taxon>
        <taxon>Streptophyta</taxon>
        <taxon>Embryophyta</taxon>
        <taxon>Bryophyta</taxon>
        <taxon>Bryophytina</taxon>
        <taxon>Bryopsida</taxon>
        <taxon>Dicranidae</taxon>
        <taxon>Pseudoditrichales</taxon>
        <taxon>Ditrichaceae</taxon>
        <taxon>Ceratodon</taxon>
    </lineage>
</organism>
<keyword evidence="2" id="KW-1185">Reference proteome</keyword>
<gene>
    <name evidence="1" type="ORF">KC19_8G189100</name>
</gene>
<dbReference type="AlphaFoldDB" id="A0A8T0H257"/>
<name>A0A8T0H257_CERPU</name>
<protein>
    <submittedName>
        <fullName evidence="1">Uncharacterized protein</fullName>
    </submittedName>
</protein>
<accession>A0A8T0H257</accession>
<comment type="caution">
    <text evidence="1">The sequence shown here is derived from an EMBL/GenBank/DDBJ whole genome shotgun (WGS) entry which is preliminary data.</text>
</comment>
<proteinExistence type="predicted"/>
<evidence type="ECO:0000313" key="1">
    <source>
        <dbReference type="EMBL" id="KAG0565420.1"/>
    </source>
</evidence>
<evidence type="ECO:0000313" key="2">
    <source>
        <dbReference type="Proteomes" id="UP000822688"/>
    </source>
</evidence>
<dbReference type="Proteomes" id="UP000822688">
    <property type="component" value="Chromosome 8"/>
</dbReference>
<feature type="non-terminal residue" evidence="1">
    <location>
        <position position="1"/>
    </location>
</feature>
<dbReference type="EMBL" id="CM026429">
    <property type="protein sequence ID" value="KAG0565420.1"/>
    <property type="molecule type" value="Genomic_DNA"/>
</dbReference>
<reference evidence="1" key="1">
    <citation type="submission" date="2020-06" db="EMBL/GenBank/DDBJ databases">
        <title>WGS assembly of Ceratodon purpureus strain R40.</title>
        <authorList>
            <person name="Carey S.B."/>
            <person name="Jenkins J."/>
            <person name="Shu S."/>
            <person name="Lovell J.T."/>
            <person name="Sreedasyam A."/>
            <person name="Maumus F."/>
            <person name="Tiley G.P."/>
            <person name="Fernandez-Pozo N."/>
            <person name="Barry K."/>
            <person name="Chen C."/>
            <person name="Wang M."/>
            <person name="Lipzen A."/>
            <person name="Daum C."/>
            <person name="Saski C.A."/>
            <person name="Payton A.C."/>
            <person name="Mcbreen J.C."/>
            <person name="Conrad R.E."/>
            <person name="Kollar L.M."/>
            <person name="Olsson S."/>
            <person name="Huttunen S."/>
            <person name="Landis J.B."/>
            <person name="Wickett N.J."/>
            <person name="Johnson M.G."/>
            <person name="Rensing S.A."/>
            <person name="Grimwood J."/>
            <person name="Schmutz J."/>
            <person name="Mcdaniel S.F."/>
        </authorList>
    </citation>
    <scope>NUCLEOTIDE SEQUENCE</scope>
    <source>
        <strain evidence="1">R40</strain>
    </source>
</reference>